<dbReference type="InterPro" id="IPR018683">
    <property type="entry name" value="DUF2169"/>
</dbReference>
<proteinExistence type="predicted"/>
<dbReference type="RefSeq" id="WP_136927543.1">
    <property type="nucleotide sequence ID" value="NZ_SSMQ01000003.1"/>
</dbReference>
<organism evidence="2 3">
    <name type="scientific">Polyangium fumosum</name>
    <dbReference type="NCBI Taxonomy" id="889272"/>
    <lineage>
        <taxon>Bacteria</taxon>
        <taxon>Pseudomonadati</taxon>
        <taxon>Myxococcota</taxon>
        <taxon>Polyangia</taxon>
        <taxon>Polyangiales</taxon>
        <taxon>Polyangiaceae</taxon>
        <taxon>Polyangium</taxon>
    </lineage>
</organism>
<reference evidence="2 3" key="1">
    <citation type="submission" date="2019-04" db="EMBL/GenBank/DDBJ databases">
        <authorList>
            <person name="Li Y."/>
            <person name="Wang J."/>
        </authorList>
    </citation>
    <scope>NUCLEOTIDE SEQUENCE [LARGE SCALE GENOMIC DNA]</scope>
    <source>
        <strain evidence="2 3">DSM 14668</strain>
    </source>
</reference>
<dbReference type="Proteomes" id="UP000309215">
    <property type="component" value="Unassembled WGS sequence"/>
</dbReference>
<evidence type="ECO:0000313" key="3">
    <source>
        <dbReference type="Proteomes" id="UP000309215"/>
    </source>
</evidence>
<dbReference type="EMBL" id="SSMQ01000003">
    <property type="protein sequence ID" value="TKD12245.1"/>
    <property type="molecule type" value="Genomic_DNA"/>
</dbReference>
<name>A0A4U1JHZ4_9BACT</name>
<accession>A0A4U1JHZ4</accession>
<evidence type="ECO:0000259" key="1">
    <source>
        <dbReference type="Pfam" id="PF09937"/>
    </source>
</evidence>
<dbReference type="Pfam" id="PF09937">
    <property type="entry name" value="DUF2169"/>
    <property type="match status" value="1"/>
</dbReference>
<gene>
    <name evidence="2" type="ORF">E8A74_03820</name>
</gene>
<keyword evidence="3" id="KW-1185">Reference proteome</keyword>
<protein>
    <submittedName>
        <fullName evidence="2">DUF2169 domain-containing protein</fullName>
    </submittedName>
</protein>
<evidence type="ECO:0000313" key="2">
    <source>
        <dbReference type="EMBL" id="TKD12245.1"/>
    </source>
</evidence>
<sequence>MTFSNATPYVALDVPTTGPDGHALVVAVVKATFDILPGGRIVPSDDPIPLRPNDIPLDAKNPNGSIVLPSDLCIEKHGADVIVLGDAVSKRRVESMDVAVRVKDRTVQLRVHGERRFTQGIAGVVMGPAVPFERMPIVYERAYGGMSEDLTLIEERNPAGVGVAKRKRDLLDRPAPQIEHPLRPHTDAGDKHPPVGLGPIMTHWLPRRAWAGTFDEAWQKTRIPLMPVDFDIRHNNAAHPDLQFESPLAPGDTVSVLGMHEDGVMSFEIPAFPVVVRGRFDGGEKVVERPVIDTLVVHPNERRFEIVARKAFRIGRGQRVLRELQVDLSF</sequence>
<comment type="caution">
    <text evidence="2">The sequence shown here is derived from an EMBL/GenBank/DDBJ whole genome shotgun (WGS) entry which is preliminary data.</text>
</comment>
<feature type="domain" description="DUF2169" evidence="1">
    <location>
        <begin position="21"/>
        <end position="309"/>
    </location>
</feature>
<dbReference type="AlphaFoldDB" id="A0A4U1JHZ4"/>
<dbReference type="OrthoDB" id="5502688at2"/>